<keyword evidence="5" id="KW-1185">Reference proteome</keyword>
<evidence type="ECO:0000313" key="5">
    <source>
        <dbReference type="Proteomes" id="UP000282460"/>
    </source>
</evidence>
<organism evidence="4 5">
    <name type="scientific">Mycetocola zhadangensis</name>
    <dbReference type="NCBI Taxonomy" id="1164595"/>
    <lineage>
        <taxon>Bacteria</taxon>
        <taxon>Bacillati</taxon>
        <taxon>Actinomycetota</taxon>
        <taxon>Actinomycetes</taxon>
        <taxon>Micrococcales</taxon>
        <taxon>Microbacteriaceae</taxon>
        <taxon>Mycetocola</taxon>
    </lineage>
</organism>
<evidence type="ECO:0000313" key="4">
    <source>
        <dbReference type="EMBL" id="RLQ82737.1"/>
    </source>
</evidence>
<protein>
    <submittedName>
        <fullName evidence="4">Acyltransferase</fullName>
    </submittedName>
</protein>
<evidence type="ECO:0000256" key="2">
    <source>
        <dbReference type="ARBA" id="ARBA00022679"/>
    </source>
</evidence>
<dbReference type="GO" id="GO:0005829">
    <property type="term" value="C:cytosol"/>
    <property type="evidence" value="ECO:0007669"/>
    <property type="project" value="TreeGrafter"/>
</dbReference>
<dbReference type="Pfam" id="PF14602">
    <property type="entry name" value="Hexapep_2"/>
    <property type="match status" value="1"/>
</dbReference>
<gene>
    <name evidence="4" type="ORF">D9V28_12355</name>
</gene>
<dbReference type="Pfam" id="PF00132">
    <property type="entry name" value="Hexapep"/>
    <property type="match status" value="1"/>
</dbReference>
<dbReference type="AlphaFoldDB" id="A0A3L7IWY3"/>
<dbReference type="Gene3D" id="2.160.10.10">
    <property type="entry name" value="Hexapeptide repeat proteins"/>
    <property type="match status" value="1"/>
</dbReference>
<keyword evidence="4" id="KW-0012">Acyltransferase</keyword>
<comment type="similarity">
    <text evidence="1">Belongs to the transferase hexapeptide repeat family.</text>
</comment>
<dbReference type="InterPro" id="IPR011004">
    <property type="entry name" value="Trimer_LpxA-like_sf"/>
</dbReference>
<keyword evidence="2 4" id="KW-0808">Transferase</keyword>
<dbReference type="Proteomes" id="UP000282460">
    <property type="component" value="Unassembled WGS sequence"/>
</dbReference>
<evidence type="ECO:0000256" key="3">
    <source>
        <dbReference type="ARBA" id="ARBA00022737"/>
    </source>
</evidence>
<proteinExistence type="inferred from homology"/>
<keyword evidence="3" id="KW-0677">Repeat</keyword>
<sequence length="221" mass="23743">MTKPHGALLLDVSLCAATSRAPRGKIVNGLTVFTALQRVRDAAFTWSVRSGFFRFGSRSRILLPFRVVRGEKISIGNGCLIGSNSWFMIPVDDSPTPTILIGNRVRMNQTQISAVSRVVIEDGVAIARGVYISDHTHGFNQPDVFIRDQPLDRIAPVHIGRGAWIGQSAVIMPGVTIGAGAVIGALSVVRDDVPARTVVAGIPARVIRSLPGAEVRTERQS</sequence>
<comment type="caution">
    <text evidence="4">The sequence shown here is derived from an EMBL/GenBank/DDBJ whole genome shotgun (WGS) entry which is preliminary data.</text>
</comment>
<dbReference type="GO" id="GO:0008374">
    <property type="term" value="F:O-acyltransferase activity"/>
    <property type="evidence" value="ECO:0007669"/>
    <property type="project" value="TreeGrafter"/>
</dbReference>
<dbReference type="InterPro" id="IPR001451">
    <property type="entry name" value="Hexapep"/>
</dbReference>
<reference evidence="4 5" key="1">
    <citation type="submission" date="2018-10" db="EMBL/GenBank/DDBJ databases">
        <authorList>
            <person name="Li J."/>
        </authorList>
    </citation>
    <scope>NUCLEOTIDE SEQUENCE [LARGE SCALE GENOMIC DNA]</scope>
    <source>
        <strain evidence="4 5">ZD1-4</strain>
    </source>
</reference>
<dbReference type="EMBL" id="RCWJ01000003">
    <property type="protein sequence ID" value="RLQ82737.1"/>
    <property type="molecule type" value="Genomic_DNA"/>
</dbReference>
<dbReference type="PANTHER" id="PTHR23416:SF23">
    <property type="entry name" value="ACETYLTRANSFERASE C18B11.09C-RELATED"/>
    <property type="match status" value="1"/>
</dbReference>
<name>A0A3L7IWY3_9MICO</name>
<dbReference type="CDD" id="cd04647">
    <property type="entry name" value="LbH_MAT_like"/>
    <property type="match status" value="1"/>
</dbReference>
<evidence type="ECO:0000256" key="1">
    <source>
        <dbReference type="ARBA" id="ARBA00007274"/>
    </source>
</evidence>
<accession>A0A3L7IWY3</accession>
<dbReference type="InterPro" id="IPR051159">
    <property type="entry name" value="Hexapeptide_acetyltransf"/>
</dbReference>
<dbReference type="PANTHER" id="PTHR23416">
    <property type="entry name" value="SIALIC ACID SYNTHASE-RELATED"/>
    <property type="match status" value="1"/>
</dbReference>
<dbReference type="SUPFAM" id="SSF51161">
    <property type="entry name" value="Trimeric LpxA-like enzymes"/>
    <property type="match status" value="1"/>
</dbReference>
<dbReference type="InterPro" id="IPR018357">
    <property type="entry name" value="Hexapep_transf_CS"/>
</dbReference>
<dbReference type="PROSITE" id="PS00101">
    <property type="entry name" value="HEXAPEP_TRANSFERASES"/>
    <property type="match status" value="1"/>
</dbReference>